<proteinExistence type="predicted"/>
<feature type="domain" description="T6SS Phospholipase effector Tle1-like catalytic" evidence="1">
    <location>
        <begin position="94"/>
        <end position="390"/>
    </location>
</feature>
<dbReference type="PANTHER" id="PTHR33840:SF1">
    <property type="entry name" value="TLE1 PHOSPHOLIPASE DOMAIN-CONTAINING PROTEIN"/>
    <property type="match status" value="1"/>
</dbReference>
<comment type="caution">
    <text evidence="2">The sequence shown here is derived from an EMBL/GenBank/DDBJ whole genome shotgun (WGS) entry which is preliminary data.</text>
</comment>
<evidence type="ECO:0000313" key="3">
    <source>
        <dbReference type="Proteomes" id="UP000736335"/>
    </source>
</evidence>
<protein>
    <recommendedName>
        <fullName evidence="1">T6SS Phospholipase effector Tle1-like catalytic domain-containing protein</fullName>
    </recommendedName>
</protein>
<name>A0A9P6L7L5_9AGAM</name>
<evidence type="ECO:0000313" key="2">
    <source>
        <dbReference type="EMBL" id="KAF9786823.1"/>
    </source>
</evidence>
<gene>
    <name evidence="2" type="ORF">BJ322DRAFT_1052259</name>
</gene>
<dbReference type="InterPro" id="IPR018712">
    <property type="entry name" value="Tle1-like_cat"/>
</dbReference>
<reference evidence="2" key="2">
    <citation type="submission" date="2020-11" db="EMBL/GenBank/DDBJ databases">
        <authorList>
            <consortium name="DOE Joint Genome Institute"/>
            <person name="Kuo A."/>
            <person name="Miyauchi S."/>
            <person name="Kiss E."/>
            <person name="Drula E."/>
            <person name="Kohler A."/>
            <person name="Sanchez-Garcia M."/>
            <person name="Andreopoulos B."/>
            <person name="Barry K.W."/>
            <person name="Bonito G."/>
            <person name="Buee M."/>
            <person name="Carver A."/>
            <person name="Chen C."/>
            <person name="Cichocki N."/>
            <person name="Clum A."/>
            <person name="Culley D."/>
            <person name="Crous P.W."/>
            <person name="Fauchery L."/>
            <person name="Girlanda M."/>
            <person name="Hayes R."/>
            <person name="Keri Z."/>
            <person name="Labutti K."/>
            <person name="Lipzen A."/>
            <person name="Lombard V."/>
            <person name="Magnuson J."/>
            <person name="Maillard F."/>
            <person name="Morin E."/>
            <person name="Murat C."/>
            <person name="Nolan M."/>
            <person name="Ohm R."/>
            <person name="Pangilinan J."/>
            <person name="Pereira M."/>
            <person name="Perotto S."/>
            <person name="Peter M."/>
            <person name="Riley R."/>
            <person name="Sitrit Y."/>
            <person name="Stielow B."/>
            <person name="Szollosi G."/>
            <person name="Zifcakova L."/>
            <person name="Stursova M."/>
            <person name="Spatafora J.W."/>
            <person name="Tedersoo L."/>
            <person name="Vaario L.-M."/>
            <person name="Yamada A."/>
            <person name="Yan M."/>
            <person name="Wang P."/>
            <person name="Xu J."/>
            <person name="Bruns T."/>
            <person name="Baldrian P."/>
            <person name="Vilgalys R."/>
            <person name="Henrissat B."/>
            <person name="Grigoriev I.V."/>
            <person name="Hibbett D."/>
            <person name="Nagy L.G."/>
            <person name="Martin F.M."/>
        </authorList>
    </citation>
    <scope>NUCLEOTIDE SEQUENCE</scope>
    <source>
        <strain evidence="2">UH-Tt-Lm1</strain>
    </source>
</reference>
<sequence>MFSVNASRLLVTSFDFSVPSNASCHSSTVPYKHQVHSFLPSFPKMTTIPLLGPTPISLGGETLHPDGHACFTCNPPYQHPREWAPNPQTPGRKRTLVLCFDGTGDSFDQDNSNVVQFLAMLKKDDPTEQLVYYQAGIGTYTGNGVLGTPIVQGTSQLLDQMIAWNLPAHIKDGYQFLMQNYHVGDQICIFGFSRGAFTARALAGMLQKVGLLPQFNIEQLPFAYAMYARDDEDGLKLSMQFKRTFSVDVKIQFLGVWDTVQSVGLIPKHLPFSGSNNAIVHFRHALSLDEHRVKFIPFFCTGGKPKPNATNTVTSDADEAARRVHRHGLNGREGSGALEYETHVNNLTGPESDVEEVFFSGAHCDIGGGSVQNGTRHSLARIPLRWMIRECFKVDTGIIFDAHMLNHEVGLDTDSIFNAPNPLSPETHHLDKPAANQIRGFTLSRVPVAIFSGLSAPFRWLGGKVKNLRLRRPPRVVFSPSLELPRFKYEGSEALEELRDALSPVYDQLDLHWYWKVMEWIPWIMKKQSAEVADSDEFWAYKFVWNRGRGRQVYGLVMRRGMKVHRSVKTRMLAQTTQGNGEPYVPKIRCMVNGKPRRLTREEWLAEPPRYFEWVD</sequence>
<dbReference type="SUPFAM" id="SSF53474">
    <property type="entry name" value="alpha/beta-Hydrolases"/>
    <property type="match status" value="1"/>
</dbReference>
<dbReference type="AlphaFoldDB" id="A0A9P6L7L5"/>
<keyword evidence="3" id="KW-1185">Reference proteome</keyword>
<dbReference type="OrthoDB" id="3162439at2759"/>
<dbReference type="PANTHER" id="PTHR33840">
    <property type="match status" value="1"/>
</dbReference>
<dbReference type="Proteomes" id="UP000736335">
    <property type="component" value="Unassembled WGS sequence"/>
</dbReference>
<organism evidence="2 3">
    <name type="scientific">Thelephora terrestris</name>
    <dbReference type="NCBI Taxonomy" id="56493"/>
    <lineage>
        <taxon>Eukaryota</taxon>
        <taxon>Fungi</taxon>
        <taxon>Dikarya</taxon>
        <taxon>Basidiomycota</taxon>
        <taxon>Agaricomycotina</taxon>
        <taxon>Agaricomycetes</taxon>
        <taxon>Thelephorales</taxon>
        <taxon>Thelephoraceae</taxon>
        <taxon>Thelephora</taxon>
    </lineage>
</organism>
<dbReference type="EMBL" id="WIUZ02000005">
    <property type="protein sequence ID" value="KAF9786823.1"/>
    <property type="molecule type" value="Genomic_DNA"/>
</dbReference>
<accession>A0A9P6L7L5</accession>
<evidence type="ECO:0000259" key="1">
    <source>
        <dbReference type="Pfam" id="PF09994"/>
    </source>
</evidence>
<reference evidence="2" key="1">
    <citation type="journal article" date="2020" name="Nat. Commun.">
        <title>Large-scale genome sequencing of mycorrhizal fungi provides insights into the early evolution of symbiotic traits.</title>
        <authorList>
            <person name="Miyauchi S."/>
            <person name="Kiss E."/>
            <person name="Kuo A."/>
            <person name="Drula E."/>
            <person name="Kohler A."/>
            <person name="Sanchez-Garcia M."/>
            <person name="Morin E."/>
            <person name="Andreopoulos B."/>
            <person name="Barry K.W."/>
            <person name="Bonito G."/>
            <person name="Buee M."/>
            <person name="Carver A."/>
            <person name="Chen C."/>
            <person name="Cichocki N."/>
            <person name="Clum A."/>
            <person name="Culley D."/>
            <person name="Crous P.W."/>
            <person name="Fauchery L."/>
            <person name="Girlanda M."/>
            <person name="Hayes R.D."/>
            <person name="Keri Z."/>
            <person name="LaButti K."/>
            <person name="Lipzen A."/>
            <person name="Lombard V."/>
            <person name="Magnuson J."/>
            <person name="Maillard F."/>
            <person name="Murat C."/>
            <person name="Nolan M."/>
            <person name="Ohm R.A."/>
            <person name="Pangilinan J."/>
            <person name="Pereira M.F."/>
            <person name="Perotto S."/>
            <person name="Peter M."/>
            <person name="Pfister S."/>
            <person name="Riley R."/>
            <person name="Sitrit Y."/>
            <person name="Stielow J.B."/>
            <person name="Szollosi G."/>
            <person name="Zifcakova L."/>
            <person name="Stursova M."/>
            <person name="Spatafora J.W."/>
            <person name="Tedersoo L."/>
            <person name="Vaario L.M."/>
            <person name="Yamada A."/>
            <person name="Yan M."/>
            <person name="Wang P."/>
            <person name="Xu J."/>
            <person name="Bruns T."/>
            <person name="Baldrian P."/>
            <person name="Vilgalys R."/>
            <person name="Dunand C."/>
            <person name="Henrissat B."/>
            <person name="Grigoriev I.V."/>
            <person name="Hibbett D."/>
            <person name="Nagy L.G."/>
            <person name="Martin F.M."/>
        </authorList>
    </citation>
    <scope>NUCLEOTIDE SEQUENCE</scope>
    <source>
        <strain evidence="2">UH-Tt-Lm1</strain>
    </source>
</reference>
<dbReference type="Pfam" id="PF09994">
    <property type="entry name" value="T6SS_Tle1-like_cat"/>
    <property type="match status" value="1"/>
</dbReference>
<dbReference type="InterPro" id="IPR029058">
    <property type="entry name" value="AB_hydrolase_fold"/>
</dbReference>